<dbReference type="InterPro" id="IPR023753">
    <property type="entry name" value="FAD/NAD-binding_dom"/>
</dbReference>
<proteinExistence type="inferred from homology"/>
<comment type="similarity">
    <text evidence="1">Belongs to the FAD-dependent oxidoreductase family.</text>
</comment>
<evidence type="ECO:0000256" key="2">
    <source>
        <dbReference type="ARBA" id="ARBA00022630"/>
    </source>
</evidence>
<name>A0A7S4L8X7_GUITH</name>
<dbReference type="EMBL" id="HBKN01033354">
    <property type="protein sequence ID" value="CAE2318866.1"/>
    <property type="molecule type" value="Transcribed_RNA"/>
</dbReference>
<dbReference type="PANTHER" id="PTHR43735">
    <property type="entry name" value="APOPTOSIS-INDUCING FACTOR 1"/>
    <property type="match status" value="1"/>
</dbReference>
<dbReference type="SUPFAM" id="SSF51905">
    <property type="entry name" value="FAD/NAD(P)-binding domain"/>
    <property type="match status" value="1"/>
</dbReference>
<feature type="signal peptide" evidence="6">
    <location>
        <begin position="1"/>
        <end position="19"/>
    </location>
</feature>
<dbReference type="AlphaFoldDB" id="A0A7S4L8X7"/>
<dbReference type="Pfam" id="PF07992">
    <property type="entry name" value="Pyr_redox_2"/>
    <property type="match status" value="1"/>
</dbReference>
<feature type="domain" description="FAD/NAD(P)-binding" evidence="7">
    <location>
        <begin position="130"/>
        <end position="405"/>
    </location>
</feature>
<keyword evidence="4" id="KW-0560">Oxidoreductase</keyword>
<evidence type="ECO:0000256" key="3">
    <source>
        <dbReference type="ARBA" id="ARBA00022827"/>
    </source>
</evidence>
<gene>
    <name evidence="8" type="ORF">GTHE00462_LOCUS25952</name>
</gene>
<evidence type="ECO:0000256" key="1">
    <source>
        <dbReference type="ARBA" id="ARBA00006442"/>
    </source>
</evidence>
<feature type="chain" id="PRO_5030801965" description="FAD/NAD(P)-binding domain-containing protein" evidence="6">
    <location>
        <begin position="20"/>
        <end position="525"/>
    </location>
</feature>
<evidence type="ECO:0000256" key="5">
    <source>
        <dbReference type="SAM" id="MobiDB-lite"/>
    </source>
</evidence>
<evidence type="ECO:0000259" key="7">
    <source>
        <dbReference type="Pfam" id="PF07992"/>
    </source>
</evidence>
<dbReference type="GO" id="GO:0050660">
    <property type="term" value="F:flavin adenine dinucleotide binding"/>
    <property type="evidence" value="ECO:0007669"/>
    <property type="project" value="TreeGrafter"/>
</dbReference>
<dbReference type="PANTHER" id="PTHR43735:SF3">
    <property type="entry name" value="FERROPTOSIS SUPPRESSOR PROTEIN 1"/>
    <property type="match status" value="1"/>
</dbReference>
<evidence type="ECO:0000256" key="6">
    <source>
        <dbReference type="SAM" id="SignalP"/>
    </source>
</evidence>
<dbReference type="Gene3D" id="3.50.50.100">
    <property type="match status" value="1"/>
</dbReference>
<dbReference type="GO" id="GO:0004174">
    <property type="term" value="F:electron-transferring-flavoprotein dehydrogenase activity"/>
    <property type="evidence" value="ECO:0007669"/>
    <property type="project" value="TreeGrafter"/>
</dbReference>
<keyword evidence="2" id="KW-0285">Flavoprotein</keyword>
<keyword evidence="6" id="KW-0732">Signal</keyword>
<keyword evidence="3" id="KW-0274">FAD</keyword>
<sequence length="525" mass="58103">MSKLLLLIVVCISLSLSHSFQIIGHHCNSNPKNDLSLCYKRWRHGQGALGHRMSNPSGQGQACKSTETSIGRILLRACANVCMIARITTFKLACLCSRVVLEVLDVLLYMMQGVKRLCARWGTSKRARKSVCIIGGSFGGLSCARNLMDDFNVTVIDQRDFFEYTPGVLQLLVKPSMFKDLCFPLSLLEGVNFCHGTAVDVHDGSVDFLPHGSGEAQRVKFDFLILACGSNYSEGIKPDPREFGMQQREEGWRARAEEVAKASSVLVVGGGPVGVELAAEIVEKFPSKSVTLVDAHQSLCETFASSSSKRYMLEWLTRRNVRVLLGHRCIPQGSDGAVRTFLVGEETVRADRVYWCLGGRPMTGFLKDSKMRFTLKDDGSILVSDHLLVYNKSNIFAVGDAISIDGLPDEKLGHTAEIQAKLVCNNIRSSLTGSRMHHYIPSLESRMYCLSLGKYSGSVRLGHFTLNGFVAALLKWGIEWTKVAQARGRPVGRVLWRLSDALTSRTVDHHKTRPPPPSHTSMRIR</sequence>
<dbReference type="PRINTS" id="PR00368">
    <property type="entry name" value="FADPNR"/>
</dbReference>
<dbReference type="GO" id="GO:0005737">
    <property type="term" value="C:cytoplasm"/>
    <property type="evidence" value="ECO:0007669"/>
    <property type="project" value="TreeGrafter"/>
</dbReference>
<organism evidence="8">
    <name type="scientific">Guillardia theta</name>
    <name type="common">Cryptophyte</name>
    <name type="synonym">Cryptomonas phi</name>
    <dbReference type="NCBI Taxonomy" id="55529"/>
    <lineage>
        <taxon>Eukaryota</taxon>
        <taxon>Cryptophyceae</taxon>
        <taxon>Pyrenomonadales</taxon>
        <taxon>Geminigeraceae</taxon>
        <taxon>Guillardia</taxon>
    </lineage>
</organism>
<evidence type="ECO:0000256" key="4">
    <source>
        <dbReference type="ARBA" id="ARBA00023002"/>
    </source>
</evidence>
<reference evidence="8" key="1">
    <citation type="submission" date="2021-01" db="EMBL/GenBank/DDBJ databases">
        <authorList>
            <person name="Corre E."/>
            <person name="Pelletier E."/>
            <person name="Niang G."/>
            <person name="Scheremetjew M."/>
            <person name="Finn R."/>
            <person name="Kale V."/>
            <person name="Holt S."/>
            <person name="Cochrane G."/>
            <person name="Meng A."/>
            <person name="Brown T."/>
            <person name="Cohen L."/>
        </authorList>
    </citation>
    <scope>NUCLEOTIDE SEQUENCE</scope>
    <source>
        <strain evidence="8">CCMP 2712</strain>
    </source>
</reference>
<dbReference type="InterPro" id="IPR036188">
    <property type="entry name" value="FAD/NAD-bd_sf"/>
</dbReference>
<protein>
    <recommendedName>
        <fullName evidence="7">FAD/NAD(P)-binding domain-containing protein</fullName>
    </recommendedName>
</protein>
<feature type="region of interest" description="Disordered" evidence="5">
    <location>
        <begin position="506"/>
        <end position="525"/>
    </location>
</feature>
<evidence type="ECO:0000313" key="8">
    <source>
        <dbReference type="EMBL" id="CAE2318866.1"/>
    </source>
</evidence>
<accession>A0A7S4L8X7</accession>